<proteinExistence type="predicted"/>
<sequence length="513" mass="59978">MKLTWKTISLIIGTNAISATSVGTGITLLNNKSQKIESIDLSTLNIEKDLGWINENDKTVEKLILLIKQKNPKINFNFSKLDLVIKDNTVIVKPIKNDKTYKNQIAFTFYTPTSEEIIINKIKSIWDLEFKDRFRGKNWWDLPSKKTILKTLSDRLIKNKLNNIKIDYLEDGLKDDKPKENETLKFIYKDNIIELNIGIFNNQKRKHTYKDITKKEVIKIGYFINSNGLFQIQKFNKVTKKVPDNLPSAIEDLSKAFYDNKNAFIIGIQNWDTSNVTNMSEMFYGAEKFNQDVSMWNTSNVTNMSGMFRDAYSFNQNINTKITVKEDQTSYKAWDTSKVTNMSRMFSSARKFNQDISDWDTSKVTNMSYMFSSAYSFIKNINSWDTSNVTNMSGMFQNAEKFNQDISKKKIWIDTWTYYYAWDTSKVTDMSEMFYGAWKFNQDISNWNTSNVTNMSGMFQNAEKFNQDISKKEIRRCGPETYYAWDTSKVTDMSEMFYGAWKFNQDISNWNTS</sequence>
<reference evidence="1" key="1">
    <citation type="submission" date="2023-07" db="EMBL/GenBank/DDBJ databases">
        <title>Genomic Encyclopedia of Type Strains, Phase IV (KMG-IV): sequencing the most valuable type-strain genomes for metagenomic binning, comparative biology and taxonomic classification.</title>
        <authorList>
            <person name="Goeker M."/>
        </authorList>
    </citation>
    <scope>NUCLEOTIDE SEQUENCE [LARGE SCALE GENOMIC DNA]</scope>
    <source>
        <strain evidence="1">DSM 22019</strain>
    </source>
</reference>
<dbReference type="NCBIfam" id="TIGR02167">
    <property type="entry name" value="Liste_lipo_26"/>
    <property type="match status" value="6"/>
</dbReference>
<dbReference type="InterPro" id="IPR005046">
    <property type="entry name" value="DUF285"/>
</dbReference>
<dbReference type="RefSeq" id="WP_307445158.1">
    <property type="nucleotide sequence ID" value="NZ_JAUSWP010000005.1"/>
</dbReference>
<dbReference type="Proteomes" id="UP001236620">
    <property type="component" value="Unassembled WGS sequence"/>
</dbReference>
<accession>A0ABU0NEX5</accession>
<evidence type="ECO:0000313" key="1">
    <source>
        <dbReference type="EMBL" id="MDQ0567967.1"/>
    </source>
</evidence>
<keyword evidence="2" id="KW-1185">Reference proteome</keyword>
<evidence type="ECO:0000313" key="2">
    <source>
        <dbReference type="Proteomes" id="UP001236620"/>
    </source>
</evidence>
<comment type="caution">
    <text evidence="1">The sequence shown here is derived from an EMBL/GenBank/DDBJ whole genome shotgun (WGS) entry which is preliminary data.</text>
</comment>
<dbReference type="EMBL" id="JAUSWP010000005">
    <property type="protein sequence ID" value="MDQ0567967.1"/>
    <property type="molecule type" value="Genomic_DNA"/>
</dbReference>
<protein>
    <submittedName>
        <fullName evidence="1">Surface protein</fullName>
    </submittedName>
</protein>
<dbReference type="InterPro" id="IPR011889">
    <property type="entry name" value="Liste_lipo_26"/>
</dbReference>
<gene>
    <name evidence="1" type="ORF">J2Z63_000614</name>
</gene>
<feature type="non-terminal residue" evidence="1">
    <location>
        <position position="513"/>
    </location>
</feature>
<dbReference type="Pfam" id="PF03382">
    <property type="entry name" value="DUF285"/>
    <property type="match status" value="3"/>
</dbReference>
<name>A0ABU0NEX5_9MOLU</name>
<organism evidence="1 2">
    <name type="scientific">Mycoplasma yeatsii</name>
    <dbReference type="NCBI Taxonomy" id="51365"/>
    <lineage>
        <taxon>Bacteria</taxon>
        <taxon>Bacillati</taxon>
        <taxon>Mycoplasmatota</taxon>
        <taxon>Mollicutes</taxon>
        <taxon>Mycoplasmataceae</taxon>
        <taxon>Mycoplasma</taxon>
    </lineage>
</organism>